<reference evidence="1" key="2">
    <citation type="submission" date="2025-08" db="UniProtKB">
        <authorList>
            <consortium name="Ensembl"/>
        </authorList>
    </citation>
    <scope>IDENTIFICATION</scope>
</reference>
<sequence>MHVSTGKYSLHGSGNVLFMFCLQSVAGSVSEEAKVLWSSVSTLLILKF</sequence>
<accession>H2Y042</accession>
<dbReference type="InParanoid" id="H2Y042"/>
<name>H2Y042_CIOIN</name>
<protein>
    <submittedName>
        <fullName evidence="1">Uncharacterized protein</fullName>
    </submittedName>
</protein>
<dbReference type="HOGENOM" id="CLU_3159707_0_0_1"/>
<keyword evidence="2" id="KW-1185">Reference proteome</keyword>
<proteinExistence type="predicted"/>
<evidence type="ECO:0000313" key="2">
    <source>
        <dbReference type="Proteomes" id="UP000008144"/>
    </source>
</evidence>
<dbReference type="Proteomes" id="UP000008144">
    <property type="component" value="Unassembled WGS sequence"/>
</dbReference>
<reference evidence="1" key="3">
    <citation type="submission" date="2025-09" db="UniProtKB">
        <authorList>
            <consortium name="Ensembl"/>
        </authorList>
    </citation>
    <scope>IDENTIFICATION</scope>
</reference>
<evidence type="ECO:0000313" key="1">
    <source>
        <dbReference type="Ensembl" id="ENSCINP00000035276.1"/>
    </source>
</evidence>
<dbReference type="AlphaFoldDB" id="H2Y042"/>
<reference evidence="2" key="1">
    <citation type="journal article" date="2002" name="Science">
        <title>The draft genome of Ciona intestinalis: insights into chordate and vertebrate origins.</title>
        <authorList>
            <person name="Dehal P."/>
            <person name="Satou Y."/>
            <person name="Campbell R.K."/>
            <person name="Chapman J."/>
            <person name="Degnan B."/>
            <person name="De Tomaso A."/>
            <person name="Davidson B."/>
            <person name="Di Gregorio A."/>
            <person name="Gelpke M."/>
            <person name="Goodstein D.M."/>
            <person name="Harafuji N."/>
            <person name="Hastings K.E."/>
            <person name="Ho I."/>
            <person name="Hotta K."/>
            <person name="Huang W."/>
            <person name="Kawashima T."/>
            <person name="Lemaire P."/>
            <person name="Martinez D."/>
            <person name="Meinertzhagen I.A."/>
            <person name="Necula S."/>
            <person name="Nonaka M."/>
            <person name="Putnam N."/>
            <person name="Rash S."/>
            <person name="Saiga H."/>
            <person name="Satake M."/>
            <person name="Terry A."/>
            <person name="Yamada L."/>
            <person name="Wang H.G."/>
            <person name="Awazu S."/>
            <person name="Azumi K."/>
            <person name="Boore J."/>
            <person name="Branno M."/>
            <person name="Chin-Bow S."/>
            <person name="DeSantis R."/>
            <person name="Doyle S."/>
            <person name="Francino P."/>
            <person name="Keys D.N."/>
            <person name="Haga S."/>
            <person name="Hayashi H."/>
            <person name="Hino K."/>
            <person name="Imai K.S."/>
            <person name="Inaba K."/>
            <person name="Kano S."/>
            <person name="Kobayashi K."/>
            <person name="Kobayashi M."/>
            <person name="Lee B.I."/>
            <person name="Makabe K.W."/>
            <person name="Manohar C."/>
            <person name="Matassi G."/>
            <person name="Medina M."/>
            <person name="Mochizuki Y."/>
            <person name="Mount S."/>
            <person name="Morishita T."/>
            <person name="Miura S."/>
            <person name="Nakayama A."/>
            <person name="Nishizaka S."/>
            <person name="Nomoto H."/>
            <person name="Ohta F."/>
            <person name="Oishi K."/>
            <person name="Rigoutsos I."/>
            <person name="Sano M."/>
            <person name="Sasaki A."/>
            <person name="Sasakura Y."/>
            <person name="Shoguchi E."/>
            <person name="Shin-i T."/>
            <person name="Spagnuolo A."/>
            <person name="Stainier D."/>
            <person name="Suzuki M.M."/>
            <person name="Tassy O."/>
            <person name="Takatori N."/>
            <person name="Tokuoka M."/>
            <person name="Yagi K."/>
            <person name="Yoshizaki F."/>
            <person name="Wada S."/>
            <person name="Zhang C."/>
            <person name="Hyatt P.D."/>
            <person name="Larimer F."/>
            <person name="Detter C."/>
            <person name="Doggett N."/>
            <person name="Glavina T."/>
            <person name="Hawkins T."/>
            <person name="Richardson P."/>
            <person name="Lucas S."/>
            <person name="Kohara Y."/>
            <person name="Levine M."/>
            <person name="Satoh N."/>
            <person name="Rokhsar D.S."/>
        </authorList>
    </citation>
    <scope>NUCLEOTIDE SEQUENCE [LARGE SCALE GENOMIC DNA]</scope>
</reference>
<dbReference type="Ensembl" id="ENSCINT00000034339.1">
    <property type="protein sequence ID" value="ENSCINP00000035276.1"/>
    <property type="gene ID" value="ENSCING00000024394.1"/>
</dbReference>
<organism evidence="1 2">
    <name type="scientific">Ciona intestinalis</name>
    <name type="common">Transparent sea squirt</name>
    <name type="synonym">Ascidia intestinalis</name>
    <dbReference type="NCBI Taxonomy" id="7719"/>
    <lineage>
        <taxon>Eukaryota</taxon>
        <taxon>Metazoa</taxon>
        <taxon>Chordata</taxon>
        <taxon>Tunicata</taxon>
        <taxon>Ascidiacea</taxon>
        <taxon>Phlebobranchia</taxon>
        <taxon>Cionidae</taxon>
        <taxon>Ciona</taxon>
    </lineage>
</organism>